<sequence length="426" mass="48047">MASKEVKMDSGTAEGENFQMDLEKKTECKEEMKRNITQETKTNKKKKKNKRRNFLIPRFGCMKLDDEYPTIDEPAPDGSFSMHAVDRTPTHLVVMVNGIIGSAQNWRYTAKKFIKAYPKDVIVHCSESNSSMLTFDGVDVMGKRLADEVLSVIEKHPNLQKISFIGHSLGGLVARYAIAKLYKQDISSEVPEENGDSAVDGSKASVSEDKLRGKIAGLEPVNFITSATPHLGSRGHRQVPVFCGLYALEKFASRTSWLLGRTGKHLFLVDNDDGKPPLLLQMANDSEELKFISALQSFKRRVAYANIRFDHLVGWSTSSLRRRNELPKRRNLLKNDKYPHIVNEEIARASNPQENTSEIKVNGLSISDMEEAMLKGLTKMTWERVDVNFSGSKQRFFAHNTIQVQTYCTNSDGADVIRHTIDNFLL</sequence>
<name>A0ACC0A402_CATRO</name>
<comment type="caution">
    <text evidence="1">The sequence shown here is derived from an EMBL/GenBank/DDBJ whole genome shotgun (WGS) entry which is preliminary data.</text>
</comment>
<protein>
    <submittedName>
        <fullName evidence="1">Uncharacterized protein</fullName>
    </submittedName>
</protein>
<accession>A0ACC0A402</accession>
<evidence type="ECO:0000313" key="2">
    <source>
        <dbReference type="Proteomes" id="UP001060085"/>
    </source>
</evidence>
<evidence type="ECO:0000313" key="1">
    <source>
        <dbReference type="EMBL" id="KAI5655125.1"/>
    </source>
</evidence>
<dbReference type="EMBL" id="CM044707">
    <property type="protein sequence ID" value="KAI5655125.1"/>
    <property type="molecule type" value="Genomic_DNA"/>
</dbReference>
<organism evidence="1 2">
    <name type="scientific">Catharanthus roseus</name>
    <name type="common">Madagascar periwinkle</name>
    <name type="synonym">Vinca rosea</name>
    <dbReference type="NCBI Taxonomy" id="4058"/>
    <lineage>
        <taxon>Eukaryota</taxon>
        <taxon>Viridiplantae</taxon>
        <taxon>Streptophyta</taxon>
        <taxon>Embryophyta</taxon>
        <taxon>Tracheophyta</taxon>
        <taxon>Spermatophyta</taxon>
        <taxon>Magnoliopsida</taxon>
        <taxon>eudicotyledons</taxon>
        <taxon>Gunneridae</taxon>
        <taxon>Pentapetalae</taxon>
        <taxon>asterids</taxon>
        <taxon>lamiids</taxon>
        <taxon>Gentianales</taxon>
        <taxon>Apocynaceae</taxon>
        <taxon>Rauvolfioideae</taxon>
        <taxon>Vinceae</taxon>
        <taxon>Catharanthinae</taxon>
        <taxon>Catharanthus</taxon>
    </lineage>
</organism>
<gene>
    <name evidence="1" type="ORF">M9H77_32312</name>
</gene>
<dbReference type="Proteomes" id="UP001060085">
    <property type="component" value="Linkage Group LG07"/>
</dbReference>
<reference evidence="2" key="1">
    <citation type="journal article" date="2023" name="Nat. Plants">
        <title>Single-cell RNA sequencing provides a high-resolution roadmap for understanding the multicellular compartmentation of specialized metabolism.</title>
        <authorList>
            <person name="Sun S."/>
            <person name="Shen X."/>
            <person name="Li Y."/>
            <person name="Li Y."/>
            <person name="Wang S."/>
            <person name="Li R."/>
            <person name="Zhang H."/>
            <person name="Shen G."/>
            <person name="Guo B."/>
            <person name="Wei J."/>
            <person name="Xu J."/>
            <person name="St-Pierre B."/>
            <person name="Chen S."/>
            <person name="Sun C."/>
        </authorList>
    </citation>
    <scope>NUCLEOTIDE SEQUENCE [LARGE SCALE GENOMIC DNA]</scope>
</reference>
<proteinExistence type="predicted"/>
<keyword evidence="2" id="KW-1185">Reference proteome</keyword>